<feature type="region of interest" description="Disordered" evidence="2">
    <location>
        <begin position="1449"/>
        <end position="1604"/>
    </location>
</feature>
<dbReference type="Proteomes" id="UP000316598">
    <property type="component" value="Unassembled WGS sequence"/>
</dbReference>
<feature type="compositionally biased region" description="Basic and acidic residues" evidence="2">
    <location>
        <begin position="1741"/>
        <end position="1752"/>
    </location>
</feature>
<feature type="compositionally biased region" description="Low complexity" evidence="2">
    <location>
        <begin position="1895"/>
        <end position="1905"/>
    </location>
</feature>
<feature type="compositionally biased region" description="Basic and acidic residues" evidence="2">
    <location>
        <begin position="1251"/>
        <end position="1271"/>
    </location>
</feature>
<feature type="compositionally biased region" description="Basic and acidic residues" evidence="2">
    <location>
        <begin position="1225"/>
        <end position="1242"/>
    </location>
</feature>
<reference evidence="4 5" key="1">
    <citation type="submission" date="2019-02" db="EMBL/GenBank/DDBJ databases">
        <title>Deep-cultivation of Planctomycetes and their phenomic and genomic characterization uncovers novel biology.</title>
        <authorList>
            <person name="Wiegand S."/>
            <person name="Jogler M."/>
            <person name="Boedeker C."/>
            <person name="Pinto D."/>
            <person name="Vollmers J."/>
            <person name="Rivas-Marin E."/>
            <person name="Kohn T."/>
            <person name="Peeters S.H."/>
            <person name="Heuer A."/>
            <person name="Rast P."/>
            <person name="Oberbeckmann S."/>
            <person name="Bunk B."/>
            <person name="Jeske O."/>
            <person name="Meyerdierks A."/>
            <person name="Storesund J.E."/>
            <person name="Kallscheuer N."/>
            <person name="Luecker S."/>
            <person name="Lage O.M."/>
            <person name="Pohl T."/>
            <person name="Merkel B.J."/>
            <person name="Hornburger P."/>
            <person name="Mueller R.-W."/>
            <person name="Bruemmer F."/>
            <person name="Labrenz M."/>
            <person name="Spormann A.M."/>
            <person name="Op Den Camp H."/>
            <person name="Overmann J."/>
            <person name="Amann R."/>
            <person name="Jetten M.S.M."/>
            <person name="Mascher T."/>
            <person name="Medema M.H."/>
            <person name="Devos D.P."/>
            <person name="Kaster A.-K."/>
            <person name="Ovreas L."/>
            <person name="Rohde M."/>
            <person name="Galperin M.Y."/>
            <person name="Jogler C."/>
        </authorList>
    </citation>
    <scope>NUCLEOTIDE SEQUENCE [LARGE SCALE GENOMIC DNA]</scope>
    <source>
        <strain evidence="4 5">Pla22</strain>
    </source>
</reference>
<feature type="compositionally biased region" description="Basic and acidic residues" evidence="2">
    <location>
        <begin position="1548"/>
        <end position="1587"/>
    </location>
</feature>
<dbReference type="EMBL" id="SJPI01000002">
    <property type="protein sequence ID" value="TWT50795.1"/>
    <property type="molecule type" value="Genomic_DNA"/>
</dbReference>
<keyword evidence="3" id="KW-1133">Transmembrane helix</keyword>
<dbReference type="OrthoDB" id="219309at2"/>
<name>A0A5C5WKX8_9BACT</name>
<protein>
    <submittedName>
        <fullName evidence="4">Uncharacterized protein</fullName>
    </submittedName>
</protein>
<feature type="region of interest" description="Disordered" evidence="2">
    <location>
        <begin position="1661"/>
        <end position="1945"/>
    </location>
</feature>
<keyword evidence="3" id="KW-0472">Membrane</keyword>
<gene>
    <name evidence="4" type="ORF">Pla22_35380</name>
</gene>
<feature type="compositionally biased region" description="Basic and acidic residues" evidence="2">
    <location>
        <begin position="1680"/>
        <end position="1689"/>
    </location>
</feature>
<feature type="transmembrane region" description="Helical" evidence="3">
    <location>
        <begin position="35"/>
        <end position="57"/>
    </location>
</feature>
<accession>A0A5C5WKX8</accession>
<feature type="compositionally biased region" description="Polar residues" evidence="2">
    <location>
        <begin position="1845"/>
        <end position="1863"/>
    </location>
</feature>
<keyword evidence="3" id="KW-0812">Transmembrane</keyword>
<evidence type="ECO:0000313" key="4">
    <source>
        <dbReference type="EMBL" id="TWT50795.1"/>
    </source>
</evidence>
<feature type="compositionally biased region" description="Basic and acidic residues" evidence="2">
    <location>
        <begin position="1519"/>
        <end position="1539"/>
    </location>
</feature>
<feature type="compositionally biased region" description="Polar residues" evidence="2">
    <location>
        <begin position="1711"/>
        <end position="1724"/>
    </location>
</feature>
<feature type="compositionally biased region" description="Basic and acidic residues" evidence="2">
    <location>
        <begin position="1500"/>
        <end position="1512"/>
    </location>
</feature>
<feature type="transmembrane region" description="Helical" evidence="3">
    <location>
        <begin position="161"/>
        <end position="181"/>
    </location>
</feature>
<feature type="region of interest" description="Disordered" evidence="2">
    <location>
        <begin position="1100"/>
        <end position="1271"/>
    </location>
</feature>
<evidence type="ECO:0000313" key="5">
    <source>
        <dbReference type="Proteomes" id="UP000316598"/>
    </source>
</evidence>
<comment type="caution">
    <text evidence="4">The sequence shown here is derived from an EMBL/GenBank/DDBJ whole genome shotgun (WGS) entry which is preliminary data.</text>
</comment>
<feature type="compositionally biased region" description="Gly residues" evidence="2">
    <location>
        <begin position="1829"/>
        <end position="1839"/>
    </location>
</feature>
<evidence type="ECO:0000256" key="3">
    <source>
        <dbReference type="SAM" id="Phobius"/>
    </source>
</evidence>
<feature type="region of interest" description="Disordered" evidence="2">
    <location>
        <begin position="1636"/>
        <end position="1655"/>
    </location>
</feature>
<feature type="compositionally biased region" description="Low complexity" evidence="2">
    <location>
        <begin position="1725"/>
        <end position="1740"/>
    </location>
</feature>
<keyword evidence="5" id="KW-1185">Reference proteome</keyword>
<proteinExistence type="predicted"/>
<keyword evidence="1" id="KW-0175">Coiled coil</keyword>
<organism evidence="4 5">
    <name type="scientific">Rubripirellula amarantea</name>
    <dbReference type="NCBI Taxonomy" id="2527999"/>
    <lineage>
        <taxon>Bacteria</taxon>
        <taxon>Pseudomonadati</taxon>
        <taxon>Planctomycetota</taxon>
        <taxon>Planctomycetia</taxon>
        <taxon>Pirellulales</taxon>
        <taxon>Pirellulaceae</taxon>
        <taxon>Rubripirellula</taxon>
    </lineage>
</organism>
<feature type="compositionally biased region" description="Basic and acidic residues" evidence="2">
    <location>
        <begin position="1159"/>
        <end position="1176"/>
    </location>
</feature>
<sequence>MNTENLILSELPSEELNPATVYVLQRFARRRRRILWIRAIAVAIVSLLLVMGTIALADYCFLITEPVRFALSVTGYALAGFAVWRTSLRHLGSDDTLQIARQLESADPSLREDLLSAVELSEPNSANGSARFRERLQHVVARRVVGVDVAKLLPLRIVKPWLTAATAILLLAIGLLFVPQLQMGRRFARAFLPGVAIQRASLTQIAIVKPSPASRYVAMGDAIAVVVEVSGPRGIGKSDDVVLEFASDDAQTSRWSVTGYSEIQMAQRLEAFQEDTQAEVFDDAGLLSSITSTPSQFSANIPVGSSPIRYRVVAGDAITLWHTLTPLPRPEVTAFKKEYVFPDYAKLSPRLEESEDGDLRAIVGTTATITVNFDQPVTDAVIKYGNRGTQYSLDSVDGSDQVFETKIRMTTSGHYQIDAIGKESELGNPFGPQYSIVPKVDTPPIVRWSEAIDRTQLVSPLDIVELAGSASDDLPLDQLIQEFEVNSSKAFHRELSIETPDRDVSLAWPCDLMKLHQGALLRIDQSTTEPLPEFKLESGDIVRTRLVAIDRKGNRAESDVIEFLVADEGFDSNRHDQLNRLNRTFTAVSQWADRAKLALEAAEKPAQENDAEAIRTAIGQLEVLIEESHPIIGNLGYETSRAQNLSAAGNLELTGRDVIDLREEMRAWIERATFLLQDSPQAWKDEQERLLREWGSEAKRLSQAASRLNTFATYQLAHELTLSALSDQLLLYHSLEPLFDPNEPVAVKRFPRHLTVAAGRLDAMVDLIEQHAETLPDSTRKHLQRWQDWNDRWADQFRGVAKEELSEKQIRDRMTQFENELKNQMRNGVLDGQITSKLTGSVREIRKDVQGLSEPIFQMRKFGVEGDQAIQQLENEKDSDQIAIRRRRAALSQNGFSSQFQTLMGRLDDEEALHRARPYVDLQFAADMNMVKQAMRAIGGDGFVPVGEESAADVYDKIGKAFRIIESSHEAGVLRREMIELAAAEFGLKDNARGRLDHEVRLDRFSAAMEFAAREMQSAGIDWQIVRRFDETRYNSRFAKARERISKRRWSDDELLSAEDSLRTIIASLDEGLETISPIVVEARDTIMQYVPTIPELARDAADKADEAQSKKDDAAEAGAEKVEDEDGESSPESADEDESQDTAESNTSDDPDAVDQSARVDEAMEAARETVEALHDFANIADMTDEEQRELSRDSDTAAALIQEAAREAKAQAANPNAMEDASEATKDDDQPKNPLDRALEELANTLRQTAEHFERAQQGDDVSESREKLRQAEAELGIDQSLENRFDRAEAMANATQKDPRELLKQLEKELSRNQPMQESLEEIAERTAESVQRDLEQMARDEKAISQQLERSDPEVMEQKRIAATKMSILSRATATIEQAILGTVDRAQQSGKFEASKGELERAKSKLRDAVAELSEMGGENARLTDMQATARAMATAIKEAEQSIEKVAETANQSQDKELEDDNAQKRQRNQFESLDRDVRRRRVEQLRQAQSEWSRTENDAKNRENRANQNSKNIERQMERLEAQLKRDDKNRSTIEAQTAELQKRLDDSQQERDAAKETKEFAADRKKEMDVERKKIEREPLAPLQKPNPSAELGDRLAQQALESLAEVRSKLGEISEGLDINEQLRARQDQAKGLSDQQQRISDDVADAAEALRRTARHQGRLEADPEAIDQMADKLEREPKSTTQDAAQRLRDTAESPDVSGEANQQVAKAQQQIIESASELSDLLEQSLLDQSERDANRDDASAQRQSASEEAEQQKAKQLAQTLDELDRAIAQSEKQQAQSELEDGESGDGESADGESGDKSSEEGSQGGEGQAQDGQSGQGGASGEGGKPMTAGQASPTLAQSMESQVQQAARSRAKSLNPDDPSQNPGDPQDGGLPNDMAGADPGTPSDVSGSGPPPGGGSVEITGIDREGRDWGSLRQRHTEDAVEGRAMTLPPEYRNEIQAYFQAIATKAGEKEGAGK</sequence>
<feature type="transmembrane region" description="Helical" evidence="3">
    <location>
        <begin position="69"/>
        <end position="88"/>
    </location>
</feature>
<feature type="coiled-coil region" evidence="1">
    <location>
        <begin position="1324"/>
        <end position="1351"/>
    </location>
</feature>
<feature type="compositionally biased region" description="Acidic residues" evidence="2">
    <location>
        <begin position="1123"/>
        <end position="1154"/>
    </location>
</feature>
<feature type="compositionally biased region" description="Acidic residues" evidence="2">
    <location>
        <begin position="1792"/>
        <end position="1807"/>
    </location>
</feature>
<feature type="compositionally biased region" description="Basic and acidic residues" evidence="2">
    <location>
        <begin position="1100"/>
        <end position="1122"/>
    </location>
</feature>
<evidence type="ECO:0000256" key="1">
    <source>
        <dbReference type="SAM" id="Coils"/>
    </source>
</evidence>
<feature type="compositionally biased region" description="Basic and acidic residues" evidence="2">
    <location>
        <begin position="1918"/>
        <end position="1939"/>
    </location>
</feature>
<dbReference type="RefSeq" id="WP_146515961.1">
    <property type="nucleotide sequence ID" value="NZ_SJPI01000002.1"/>
</dbReference>
<evidence type="ECO:0000256" key="2">
    <source>
        <dbReference type="SAM" id="MobiDB-lite"/>
    </source>
</evidence>